<feature type="domain" description="KaiC-like" evidence="1">
    <location>
        <begin position="9"/>
        <end position="172"/>
    </location>
</feature>
<protein>
    <recommendedName>
        <fullName evidence="1">KaiC-like domain-containing protein</fullName>
    </recommendedName>
</protein>
<proteinExistence type="predicted"/>
<evidence type="ECO:0000313" key="2">
    <source>
        <dbReference type="EMBL" id="WAE39449.1"/>
    </source>
</evidence>
<evidence type="ECO:0000259" key="1">
    <source>
        <dbReference type="Pfam" id="PF06745"/>
    </source>
</evidence>
<gene>
    <name evidence="2" type="ORF">LDLAKGPJ_00025</name>
</gene>
<dbReference type="Proteomes" id="UP001156259">
    <property type="component" value="Segment"/>
</dbReference>
<dbReference type="Gene3D" id="3.40.50.300">
    <property type="entry name" value="P-loop containing nucleotide triphosphate hydrolases"/>
    <property type="match status" value="1"/>
</dbReference>
<accession>A0A9E8V7W9</accession>
<sequence length="254" mass="28478">MFKFDSKVVDGLVDGGLTQNEMLFLFGGPNSGKSLLAYQLACQQNSVIINTEIGDPKAFTTFLQPRFGEKFYQPFQLNCRSLYSLGNALGLNIQLITKGSEGKAGKVESNISATERFPVLEYIKQHKSQVLVLDSITTPIKGAIGSARQNFGARADVISRILGQLSLILDETDIAIIVVSHQSQDKANKFDEGRIWGGDTLAYNAKYVLQMRTPSFKVETDEKTLYKQIRRRRYLGKLESKWHQLPLKKDYGFV</sequence>
<dbReference type="EMBL" id="OP880252">
    <property type="protein sequence ID" value="WAE39449.1"/>
    <property type="molecule type" value="Genomic_DNA"/>
</dbReference>
<keyword evidence="3" id="KW-1185">Reference proteome</keyword>
<organism evidence="2 3">
    <name type="scientific">Methanophagales virus GBV301</name>
    <dbReference type="NCBI Taxonomy" id="2999280"/>
    <lineage>
        <taxon>Viruses</taxon>
        <taxon>Duplodnaviria</taxon>
        <taxon>Heunggongvirae</taxon>
        <taxon>Uroviricota</taxon>
        <taxon>Caudoviricetes</taxon>
        <taxon>Nakonvirales</taxon>
        <taxon>Ekchuahviridae</taxon>
        <taxon>Kukulkanvirus</taxon>
        <taxon>Kukulkanvirus guaymasense</taxon>
    </lineage>
</organism>
<evidence type="ECO:0000313" key="3">
    <source>
        <dbReference type="Proteomes" id="UP001156259"/>
    </source>
</evidence>
<dbReference type="Pfam" id="PF06745">
    <property type="entry name" value="ATPase"/>
    <property type="match status" value="1"/>
</dbReference>
<dbReference type="SUPFAM" id="SSF52540">
    <property type="entry name" value="P-loop containing nucleoside triphosphate hydrolases"/>
    <property type="match status" value="1"/>
</dbReference>
<name>A0A9E8V7W9_9CAUD</name>
<dbReference type="InterPro" id="IPR027417">
    <property type="entry name" value="P-loop_NTPase"/>
</dbReference>
<dbReference type="InterPro" id="IPR014774">
    <property type="entry name" value="KaiC-like_dom"/>
</dbReference>
<reference evidence="2 3" key="1">
    <citation type="submission" date="2022-10" db="EMBL/GenBank/DDBJ databases">
        <title>Evolutionary Diversification of Methanotrophic Ca. Methanophagales (ANME-1) and Their Expansive Virome.</title>
        <authorList>
            <person name="Laso-Perez R."/>
            <person name="Wu F."/>
            <person name="Cremiere A."/>
            <person name="Speth D.R."/>
            <person name="Magyar J.S."/>
            <person name="Krupovic M."/>
            <person name="Orphan V.J."/>
        </authorList>
    </citation>
    <scope>NUCLEOTIDE SEQUENCE [LARGE SCALE GENOMIC DNA]</scope>
</reference>